<protein>
    <recommendedName>
        <fullName evidence="6">FAD-binding PCMH-type domain-containing protein</fullName>
    </recommendedName>
</protein>
<dbReference type="InterPro" id="IPR016166">
    <property type="entry name" value="FAD-bd_PCMH"/>
</dbReference>
<organism evidence="7 8">
    <name type="scientific">Aspergillus aculeatus (strain ATCC 16872 / CBS 172.66 / WB 5094)</name>
    <dbReference type="NCBI Taxonomy" id="690307"/>
    <lineage>
        <taxon>Eukaryota</taxon>
        <taxon>Fungi</taxon>
        <taxon>Dikarya</taxon>
        <taxon>Ascomycota</taxon>
        <taxon>Pezizomycotina</taxon>
        <taxon>Eurotiomycetes</taxon>
        <taxon>Eurotiomycetidae</taxon>
        <taxon>Eurotiales</taxon>
        <taxon>Aspergillaceae</taxon>
        <taxon>Aspergillus</taxon>
        <taxon>Aspergillus subgen. Circumdati</taxon>
    </lineage>
</organism>
<dbReference type="EMBL" id="KV878980">
    <property type="protein sequence ID" value="OJJ98502.1"/>
    <property type="molecule type" value="Genomic_DNA"/>
</dbReference>
<dbReference type="RefSeq" id="XP_020054842.1">
    <property type="nucleotide sequence ID" value="XM_020196526.1"/>
</dbReference>
<evidence type="ECO:0000256" key="5">
    <source>
        <dbReference type="SAM" id="SignalP"/>
    </source>
</evidence>
<dbReference type="PANTHER" id="PTHR42973">
    <property type="entry name" value="BINDING OXIDOREDUCTASE, PUTATIVE (AFU_ORTHOLOGUE AFUA_1G17690)-RELATED"/>
    <property type="match status" value="1"/>
</dbReference>
<keyword evidence="8" id="KW-1185">Reference proteome</keyword>
<dbReference type="InterPro" id="IPR050416">
    <property type="entry name" value="FAD-linked_Oxidoreductase"/>
</dbReference>
<evidence type="ECO:0000259" key="6">
    <source>
        <dbReference type="PROSITE" id="PS51387"/>
    </source>
</evidence>
<feature type="signal peptide" evidence="5">
    <location>
        <begin position="1"/>
        <end position="20"/>
    </location>
</feature>
<dbReference type="GeneID" id="30970340"/>
<evidence type="ECO:0000256" key="2">
    <source>
        <dbReference type="ARBA" id="ARBA00022630"/>
    </source>
</evidence>
<keyword evidence="4" id="KW-0560">Oxidoreductase</keyword>
<evidence type="ECO:0000313" key="8">
    <source>
        <dbReference type="Proteomes" id="UP000184546"/>
    </source>
</evidence>
<dbReference type="InterPro" id="IPR006094">
    <property type="entry name" value="Oxid_FAD_bind_N"/>
</dbReference>
<proteinExistence type="inferred from homology"/>
<evidence type="ECO:0000256" key="1">
    <source>
        <dbReference type="ARBA" id="ARBA00005466"/>
    </source>
</evidence>
<dbReference type="AlphaFoldDB" id="A0A1L9WQR0"/>
<dbReference type="SUPFAM" id="SSF56176">
    <property type="entry name" value="FAD-binding/transporter-associated domain-like"/>
    <property type="match status" value="1"/>
</dbReference>
<dbReference type="Gene3D" id="3.30.465.10">
    <property type="match status" value="1"/>
</dbReference>
<keyword evidence="2" id="KW-0285">Flavoprotein</keyword>
<keyword evidence="5" id="KW-0732">Signal</keyword>
<dbReference type="VEuPathDB" id="FungiDB:ASPACDRAFT_122298"/>
<feature type="chain" id="PRO_5013132422" description="FAD-binding PCMH-type domain-containing protein" evidence="5">
    <location>
        <begin position="21"/>
        <end position="491"/>
    </location>
</feature>
<feature type="domain" description="FAD-binding PCMH-type" evidence="6">
    <location>
        <begin position="55"/>
        <end position="227"/>
    </location>
</feature>
<dbReference type="GO" id="GO:0071949">
    <property type="term" value="F:FAD binding"/>
    <property type="evidence" value="ECO:0007669"/>
    <property type="project" value="InterPro"/>
</dbReference>
<dbReference type="InterPro" id="IPR016169">
    <property type="entry name" value="FAD-bd_PCMH_sub2"/>
</dbReference>
<dbReference type="PROSITE" id="PS51387">
    <property type="entry name" value="FAD_PCMH"/>
    <property type="match status" value="1"/>
</dbReference>
<accession>A0A1L9WQR0</accession>
<reference evidence="8" key="1">
    <citation type="journal article" date="2017" name="Genome Biol.">
        <title>Comparative genomics reveals high biological diversity and specific adaptations in the industrially and medically important fungal genus Aspergillus.</title>
        <authorList>
            <person name="de Vries R.P."/>
            <person name="Riley R."/>
            <person name="Wiebenga A."/>
            <person name="Aguilar-Osorio G."/>
            <person name="Amillis S."/>
            <person name="Uchima C.A."/>
            <person name="Anderluh G."/>
            <person name="Asadollahi M."/>
            <person name="Askin M."/>
            <person name="Barry K."/>
            <person name="Battaglia E."/>
            <person name="Bayram O."/>
            <person name="Benocci T."/>
            <person name="Braus-Stromeyer S.A."/>
            <person name="Caldana C."/>
            <person name="Canovas D."/>
            <person name="Cerqueira G.C."/>
            <person name="Chen F."/>
            <person name="Chen W."/>
            <person name="Choi C."/>
            <person name="Clum A."/>
            <person name="Dos Santos R.A."/>
            <person name="Damasio A.R."/>
            <person name="Diallinas G."/>
            <person name="Emri T."/>
            <person name="Fekete E."/>
            <person name="Flipphi M."/>
            <person name="Freyberg S."/>
            <person name="Gallo A."/>
            <person name="Gournas C."/>
            <person name="Habgood R."/>
            <person name="Hainaut M."/>
            <person name="Harispe M.L."/>
            <person name="Henrissat B."/>
            <person name="Hilden K.S."/>
            <person name="Hope R."/>
            <person name="Hossain A."/>
            <person name="Karabika E."/>
            <person name="Karaffa L."/>
            <person name="Karanyi Z."/>
            <person name="Krasevec N."/>
            <person name="Kuo A."/>
            <person name="Kusch H."/>
            <person name="LaButti K."/>
            <person name="Lagendijk E.L."/>
            <person name="Lapidus A."/>
            <person name="Levasseur A."/>
            <person name="Lindquist E."/>
            <person name="Lipzen A."/>
            <person name="Logrieco A.F."/>
            <person name="MacCabe A."/>
            <person name="Maekelae M.R."/>
            <person name="Malavazi I."/>
            <person name="Melin P."/>
            <person name="Meyer V."/>
            <person name="Mielnichuk N."/>
            <person name="Miskei M."/>
            <person name="Molnar A.P."/>
            <person name="Mule G."/>
            <person name="Ngan C.Y."/>
            <person name="Orejas M."/>
            <person name="Orosz E."/>
            <person name="Ouedraogo J.P."/>
            <person name="Overkamp K.M."/>
            <person name="Park H.-S."/>
            <person name="Perrone G."/>
            <person name="Piumi F."/>
            <person name="Punt P.J."/>
            <person name="Ram A.F."/>
            <person name="Ramon A."/>
            <person name="Rauscher S."/>
            <person name="Record E."/>
            <person name="Riano-Pachon D.M."/>
            <person name="Robert V."/>
            <person name="Roehrig J."/>
            <person name="Ruller R."/>
            <person name="Salamov A."/>
            <person name="Salih N.S."/>
            <person name="Samson R.A."/>
            <person name="Sandor E."/>
            <person name="Sanguinetti M."/>
            <person name="Schuetze T."/>
            <person name="Sepcic K."/>
            <person name="Shelest E."/>
            <person name="Sherlock G."/>
            <person name="Sophianopoulou V."/>
            <person name="Squina F.M."/>
            <person name="Sun H."/>
            <person name="Susca A."/>
            <person name="Todd R.B."/>
            <person name="Tsang A."/>
            <person name="Unkles S.E."/>
            <person name="van de Wiele N."/>
            <person name="van Rossen-Uffink D."/>
            <person name="Oliveira J.V."/>
            <person name="Vesth T.C."/>
            <person name="Visser J."/>
            <person name="Yu J.-H."/>
            <person name="Zhou M."/>
            <person name="Andersen M.R."/>
            <person name="Archer D.B."/>
            <person name="Baker S.E."/>
            <person name="Benoit I."/>
            <person name="Brakhage A.A."/>
            <person name="Braus G.H."/>
            <person name="Fischer R."/>
            <person name="Frisvad J.C."/>
            <person name="Goldman G.H."/>
            <person name="Houbraken J."/>
            <person name="Oakley B."/>
            <person name="Pocsi I."/>
            <person name="Scazzocchio C."/>
            <person name="Seiboth B."/>
            <person name="vanKuyk P.A."/>
            <person name="Wortman J."/>
            <person name="Dyer P.S."/>
            <person name="Grigoriev I.V."/>
        </authorList>
    </citation>
    <scope>NUCLEOTIDE SEQUENCE [LARGE SCALE GENOMIC DNA]</scope>
    <source>
        <strain evidence="8">ATCC 16872 / CBS 172.66 / WB 5094</strain>
    </source>
</reference>
<dbReference type="InterPro" id="IPR036318">
    <property type="entry name" value="FAD-bd_PCMH-like_sf"/>
</dbReference>
<dbReference type="OrthoDB" id="2151789at2759"/>
<dbReference type="STRING" id="690307.A0A1L9WQR0"/>
<evidence type="ECO:0000256" key="4">
    <source>
        <dbReference type="ARBA" id="ARBA00023002"/>
    </source>
</evidence>
<dbReference type="Proteomes" id="UP000184546">
    <property type="component" value="Unassembled WGS sequence"/>
</dbReference>
<evidence type="ECO:0000313" key="7">
    <source>
        <dbReference type="EMBL" id="OJJ98502.1"/>
    </source>
</evidence>
<dbReference type="PANTHER" id="PTHR42973:SF28">
    <property type="entry name" value="FAD-BINDING PCMH-TYPE DOMAIN-CONTAINING PROTEIN"/>
    <property type="match status" value="1"/>
</dbReference>
<evidence type="ECO:0000256" key="3">
    <source>
        <dbReference type="ARBA" id="ARBA00022827"/>
    </source>
</evidence>
<dbReference type="Pfam" id="PF01565">
    <property type="entry name" value="FAD_binding_4"/>
    <property type="match status" value="1"/>
</dbReference>
<gene>
    <name evidence="7" type="ORF">ASPACDRAFT_122298</name>
</gene>
<name>A0A1L9WQR0_ASPA1</name>
<comment type="similarity">
    <text evidence="1">Belongs to the oxygen-dependent FAD-linked oxidoreductase family.</text>
</comment>
<dbReference type="GO" id="GO:0016491">
    <property type="term" value="F:oxidoreductase activity"/>
    <property type="evidence" value="ECO:0007669"/>
    <property type="project" value="UniProtKB-KW"/>
</dbReference>
<keyword evidence="3" id="KW-0274">FAD</keyword>
<dbReference type="OMA" id="QNNFGIV"/>
<sequence length="491" mass="53079">MVLKLPLLLFVLNLACGMQAARECFALLTVFPEKVSFPGSGSYNASVSSYFFLDERLHPTCIVSPSSVEEVSTIVKILAASANSAFSIRSGGHSPNSGAANADWGVTIDLRGLNSIGIDSSTYTVQVGTGLTWNEVYQAVDGYDRVVIGGRTGSVGVGGLITGGGLSAFYPRYGFACDNVLNMEVVLASGEIINVNASHHADLFAALKGGQNNFGIVTRFDLRSFPQGPYWGGGIQYDISTVEEQLAAFTAFKHPANFDPFAEIEQSYLYYGAEDKGTVSNIMYYSNASAAPAALQRFTDIEPQALNTMRISNSTDFSAELTRYQPMDQYAVYATATFRVSPTILKKVYDAWNATTLSIAGDVLNLTSVLVYQSIPALQPAPAPPNSLGIPPDSHPERDQVLCLVSLYWPLEKDSQLVQQATLSIIKAVDALTTEEGVRVPYRYLNYAASWQSPIGSYGPDSVEELQRVASAYDPRGIFRRNVPGGFKLFA</sequence>